<feature type="domain" description="AMP-binding enzyme C-terminal" evidence="4">
    <location>
        <begin position="414"/>
        <end position="487"/>
    </location>
</feature>
<dbReference type="GO" id="GO:0016878">
    <property type="term" value="F:acid-thiol ligase activity"/>
    <property type="evidence" value="ECO:0007669"/>
    <property type="project" value="TreeGrafter"/>
</dbReference>
<feature type="domain" description="AMP-dependent synthetase/ligase" evidence="3">
    <location>
        <begin position="26"/>
        <end position="364"/>
    </location>
</feature>
<dbReference type="SUPFAM" id="SSF56801">
    <property type="entry name" value="Acetyl-CoA synthetase-like"/>
    <property type="match status" value="1"/>
</dbReference>
<feature type="transmembrane region" description="Helical" evidence="2">
    <location>
        <begin position="88"/>
        <end position="107"/>
    </location>
</feature>
<protein>
    <submittedName>
        <fullName evidence="5">Acyl-coenzyme A synthetase/AMP-(Fatty) acid ligase</fullName>
    </submittedName>
</protein>
<evidence type="ECO:0000259" key="4">
    <source>
        <dbReference type="Pfam" id="PF13193"/>
    </source>
</evidence>
<keyword evidence="1 5" id="KW-0436">Ligase</keyword>
<keyword evidence="2" id="KW-0472">Membrane</keyword>
<dbReference type="InterPro" id="IPR042099">
    <property type="entry name" value="ANL_N_sf"/>
</dbReference>
<dbReference type="Gene3D" id="3.40.50.12780">
    <property type="entry name" value="N-terminal domain of ligase-like"/>
    <property type="match status" value="1"/>
</dbReference>
<proteinExistence type="predicted"/>
<dbReference type="Pfam" id="PF13193">
    <property type="entry name" value="AMP-binding_C"/>
    <property type="match status" value="1"/>
</dbReference>
<organism evidence="5 6">
    <name type="scientific">Silicimonas algicola</name>
    <dbReference type="NCBI Taxonomy" id="1826607"/>
    <lineage>
        <taxon>Bacteria</taxon>
        <taxon>Pseudomonadati</taxon>
        <taxon>Pseudomonadota</taxon>
        <taxon>Alphaproteobacteria</taxon>
        <taxon>Rhodobacterales</taxon>
        <taxon>Paracoccaceae</taxon>
    </lineage>
</organism>
<dbReference type="PANTHER" id="PTHR43352:SF1">
    <property type="entry name" value="ANTHRANILATE--COA LIGASE"/>
    <property type="match status" value="1"/>
</dbReference>
<dbReference type="RefSeq" id="WP_109758298.1">
    <property type="nucleotide sequence ID" value="NZ_CP034588.1"/>
</dbReference>
<dbReference type="PANTHER" id="PTHR43352">
    <property type="entry name" value="ACETYL-COA SYNTHETASE"/>
    <property type="match status" value="1"/>
</dbReference>
<dbReference type="KEGG" id="salo:EF888_12370"/>
<evidence type="ECO:0000259" key="3">
    <source>
        <dbReference type="Pfam" id="PF00501"/>
    </source>
</evidence>
<name>A0A316G9Y3_9RHOB</name>
<keyword evidence="2" id="KW-0812">Transmembrane</keyword>
<dbReference type="OrthoDB" id="9803968at2"/>
<dbReference type="Proteomes" id="UP000245390">
    <property type="component" value="Unassembled WGS sequence"/>
</dbReference>
<dbReference type="InterPro" id="IPR025110">
    <property type="entry name" value="AMP-bd_C"/>
</dbReference>
<comment type="caution">
    <text evidence="5">The sequence shown here is derived from an EMBL/GenBank/DDBJ whole genome shotgun (WGS) entry which is preliminary data.</text>
</comment>
<gene>
    <name evidence="5" type="ORF">C8D95_102361</name>
</gene>
<evidence type="ECO:0000256" key="2">
    <source>
        <dbReference type="SAM" id="Phobius"/>
    </source>
</evidence>
<dbReference type="Gene3D" id="3.30.300.30">
    <property type="match status" value="1"/>
</dbReference>
<evidence type="ECO:0000313" key="5">
    <source>
        <dbReference type="EMBL" id="PWK57714.1"/>
    </source>
</evidence>
<reference evidence="5 6" key="1">
    <citation type="submission" date="2018-05" db="EMBL/GenBank/DDBJ databases">
        <title>Genomic Encyclopedia of Type Strains, Phase IV (KMG-IV): sequencing the most valuable type-strain genomes for metagenomic binning, comparative biology and taxonomic classification.</title>
        <authorList>
            <person name="Goeker M."/>
        </authorList>
    </citation>
    <scope>NUCLEOTIDE SEQUENCE [LARGE SCALE GENOMIC DNA]</scope>
    <source>
        <strain evidence="5 6">DSM 103371</strain>
    </source>
</reference>
<dbReference type="GO" id="GO:0044550">
    <property type="term" value="P:secondary metabolite biosynthetic process"/>
    <property type="evidence" value="ECO:0007669"/>
    <property type="project" value="TreeGrafter"/>
</dbReference>
<dbReference type="EMBL" id="QGGV01000002">
    <property type="protein sequence ID" value="PWK57714.1"/>
    <property type="molecule type" value="Genomic_DNA"/>
</dbReference>
<keyword evidence="6" id="KW-1185">Reference proteome</keyword>
<keyword evidence="2" id="KW-1133">Transmembrane helix</keyword>
<evidence type="ECO:0000313" key="6">
    <source>
        <dbReference type="Proteomes" id="UP000245390"/>
    </source>
</evidence>
<dbReference type="AlphaFoldDB" id="A0A316G9Y3"/>
<accession>A0A316G9Y3</accession>
<evidence type="ECO:0000256" key="1">
    <source>
        <dbReference type="ARBA" id="ARBA00022598"/>
    </source>
</evidence>
<dbReference type="InterPro" id="IPR000873">
    <property type="entry name" value="AMP-dep_synth/lig_dom"/>
</dbReference>
<sequence length="501" mass="52504">MRAVDDKRPSPSIPDRLNLASHVLWAAGAPDDKVALVLLRATGAERWSYGRLREAVMRTAGGLLAAGLAPGARVLMRIGNTPDFPVTYLGAIAAGLVAVPTAAALGAEEITKVARVLSPDAIVSDGTVPMPDHDAPVLSPAAFSRAEPLERPAETGANDPAYIVFTSGTSGTPSGVVHAHRAILARGLMTDGWYGLTPSDRVLHAGAFSWTFTLGTGLMDPWAAGATALVLAPGTGPEMIPLLAQRHEATMIAGAPGVFRRLLKSGMPALPRLRHGLVAGEKLPETVRTAWRDATGTELHEAFGQSEISTFISGSPARPAPEGTLGYTQGGRCVAILSEDGTPAERGEDGAIAIHGSDPGLMLGTLDGPLAERLTGEWFTTGDRGLMREDGAIEYHGRTDDILTAGGFRVSPIEVEAAMQRHPGIEEAAAVDCHVTPETTVIAVHYTGPAALPEADLTAHAEAHLARYKQPRLFVHAQSLPRNANGKLLRRSLPPANETAP</sequence>
<dbReference type="InterPro" id="IPR045851">
    <property type="entry name" value="AMP-bd_C_sf"/>
</dbReference>
<dbReference type="Pfam" id="PF00501">
    <property type="entry name" value="AMP-binding"/>
    <property type="match status" value="1"/>
</dbReference>